<gene>
    <name evidence="9" type="primary">LOC116545778</name>
</gene>
<keyword evidence="3" id="KW-1017">Isopeptide bond</keyword>
<accession>A0A6J3HE30</accession>
<evidence type="ECO:0000256" key="5">
    <source>
        <dbReference type="ARBA" id="ARBA00022741"/>
    </source>
</evidence>
<dbReference type="InterPro" id="IPR008280">
    <property type="entry name" value="Tub_FtsZ_C"/>
</dbReference>
<dbReference type="GeneID" id="116545778"/>
<reference evidence="9" key="1">
    <citation type="submission" date="2025-08" db="UniProtKB">
        <authorList>
            <consortium name="RefSeq"/>
        </authorList>
    </citation>
    <scope>IDENTIFICATION</scope>
    <source>
        <tissue evidence="9">Blood</tissue>
    </source>
</reference>
<evidence type="ECO:0000256" key="6">
    <source>
        <dbReference type="ARBA" id="ARBA00023134"/>
    </source>
</evidence>
<sequence>MSMREVNEQMFNIQNKNSSYFAEWLPHNVKTTVCDIPPLGLKMSATFIGNNTGIQELFKRVSEQFTAMFRHKAFLHWCTGEGMDEMKFTEAKSNINDLVSGYQQYQDATAEEEDFEECAEKEEVA</sequence>
<dbReference type="InterPro" id="IPR023123">
    <property type="entry name" value="Tubulin_C"/>
</dbReference>
<dbReference type="GO" id="GO:0007017">
    <property type="term" value="P:microtubule-based process"/>
    <property type="evidence" value="ECO:0007669"/>
    <property type="project" value="InterPro"/>
</dbReference>
<dbReference type="Pfam" id="PF03953">
    <property type="entry name" value="Tubulin_C"/>
    <property type="match status" value="1"/>
</dbReference>
<proteinExistence type="inferred from homology"/>
<comment type="cofactor">
    <cofactor evidence="1">
        <name>Mg(2+)</name>
        <dbReference type="ChEBI" id="CHEBI:18420"/>
    </cofactor>
</comment>
<evidence type="ECO:0000256" key="4">
    <source>
        <dbReference type="ARBA" id="ARBA00022701"/>
    </source>
</evidence>
<organism evidence="8 9">
    <name type="scientific">Sapajus apella</name>
    <name type="common">Brown-capped capuchin</name>
    <name type="synonym">Cebus apella</name>
    <dbReference type="NCBI Taxonomy" id="9515"/>
    <lineage>
        <taxon>Eukaryota</taxon>
        <taxon>Metazoa</taxon>
        <taxon>Chordata</taxon>
        <taxon>Craniata</taxon>
        <taxon>Vertebrata</taxon>
        <taxon>Euteleostomi</taxon>
        <taxon>Mammalia</taxon>
        <taxon>Eutheria</taxon>
        <taxon>Euarchontoglires</taxon>
        <taxon>Primates</taxon>
        <taxon>Haplorrhini</taxon>
        <taxon>Platyrrhini</taxon>
        <taxon>Cebidae</taxon>
        <taxon>Cebinae</taxon>
        <taxon>Sapajus</taxon>
    </lineage>
</organism>
<evidence type="ECO:0000256" key="2">
    <source>
        <dbReference type="ARBA" id="ARBA00009636"/>
    </source>
</evidence>
<dbReference type="PANTHER" id="PTHR36527">
    <property type="entry name" value="OS01G0282866 PROTEIN"/>
    <property type="match status" value="1"/>
</dbReference>
<evidence type="ECO:0000313" key="9">
    <source>
        <dbReference type="RefSeq" id="XP_032128137.1"/>
    </source>
</evidence>
<keyword evidence="8" id="KW-1185">Reference proteome</keyword>
<dbReference type="PANTHER" id="PTHR36527:SF8">
    <property type="entry name" value="TUBULIN BETA-4B CHAIN"/>
    <property type="match status" value="1"/>
</dbReference>
<dbReference type="GO" id="GO:0005200">
    <property type="term" value="F:structural constituent of cytoskeleton"/>
    <property type="evidence" value="ECO:0007669"/>
    <property type="project" value="InterPro"/>
</dbReference>
<evidence type="ECO:0000256" key="3">
    <source>
        <dbReference type="ARBA" id="ARBA00022499"/>
    </source>
</evidence>
<dbReference type="GO" id="GO:0003924">
    <property type="term" value="F:GTPase activity"/>
    <property type="evidence" value="ECO:0007669"/>
    <property type="project" value="InterPro"/>
</dbReference>
<dbReference type="InterPro" id="IPR018316">
    <property type="entry name" value="Tubulin/FtsZ_2-layer-sand-dom"/>
</dbReference>
<feature type="domain" description="Tubulin/FtsZ 2-layer sandwich" evidence="7">
    <location>
        <begin position="2"/>
        <end position="62"/>
    </location>
</feature>
<dbReference type="SUPFAM" id="SSF55307">
    <property type="entry name" value="Tubulin C-terminal domain-like"/>
    <property type="match status" value="1"/>
</dbReference>
<dbReference type="GO" id="GO:0005525">
    <property type="term" value="F:GTP binding"/>
    <property type="evidence" value="ECO:0007669"/>
    <property type="project" value="UniProtKB-KW"/>
</dbReference>
<dbReference type="InterPro" id="IPR037103">
    <property type="entry name" value="Tubulin/FtsZ-like_C"/>
</dbReference>
<evidence type="ECO:0000259" key="7">
    <source>
        <dbReference type="Pfam" id="PF03953"/>
    </source>
</evidence>
<dbReference type="PRINTS" id="PR01163">
    <property type="entry name" value="BETATUBULIN"/>
</dbReference>
<evidence type="ECO:0000256" key="1">
    <source>
        <dbReference type="ARBA" id="ARBA00001946"/>
    </source>
</evidence>
<name>A0A6J3HE30_SAPAP</name>
<keyword evidence="4" id="KW-0493">Microtubule</keyword>
<dbReference type="InterPro" id="IPR002453">
    <property type="entry name" value="Beta_tubulin"/>
</dbReference>
<dbReference type="Gene3D" id="3.30.1330.20">
    <property type="entry name" value="Tubulin/FtsZ, C-terminal domain"/>
    <property type="match status" value="1"/>
</dbReference>
<dbReference type="AlphaFoldDB" id="A0A6J3HE30"/>
<dbReference type="FunFam" id="1.10.287.600:FF:000002">
    <property type="entry name" value="Tubulin beta chain"/>
    <property type="match status" value="1"/>
</dbReference>
<dbReference type="RefSeq" id="XP_032128137.1">
    <property type="nucleotide sequence ID" value="XM_032272246.1"/>
</dbReference>
<dbReference type="GO" id="GO:0005874">
    <property type="term" value="C:microtubule"/>
    <property type="evidence" value="ECO:0007669"/>
    <property type="project" value="UniProtKB-KW"/>
</dbReference>
<dbReference type="Proteomes" id="UP000504640">
    <property type="component" value="Unplaced"/>
</dbReference>
<comment type="similarity">
    <text evidence="2">Belongs to the tubulin family.</text>
</comment>
<keyword evidence="6" id="KW-0342">GTP-binding</keyword>
<keyword evidence="5" id="KW-0547">Nucleotide-binding</keyword>
<dbReference type="Gene3D" id="1.10.287.600">
    <property type="entry name" value="Helix hairpin bin"/>
    <property type="match status" value="1"/>
</dbReference>
<evidence type="ECO:0000313" key="8">
    <source>
        <dbReference type="Proteomes" id="UP000504640"/>
    </source>
</evidence>
<protein>
    <submittedName>
        <fullName evidence="9">Tubulin beta chain-like</fullName>
    </submittedName>
</protein>